<dbReference type="PANTHER" id="PTHR31686">
    <property type="match status" value="1"/>
</dbReference>
<organism evidence="9 10">
    <name type="scientific">Zymoseptoria tritici ST99CH_1A5</name>
    <dbReference type="NCBI Taxonomy" id="1276529"/>
    <lineage>
        <taxon>Eukaryota</taxon>
        <taxon>Fungi</taxon>
        <taxon>Dikarya</taxon>
        <taxon>Ascomycota</taxon>
        <taxon>Pezizomycotina</taxon>
        <taxon>Dothideomycetes</taxon>
        <taxon>Dothideomycetidae</taxon>
        <taxon>Mycosphaerellales</taxon>
        <taxon>Mycosphaerellaceae</taxon>
        <taxon>Zymoseptoria</taxon>
    </lineage>
</organism>
<reference evidence="9 10" key="1">
    <citation type="submission" date="2016-10" db="EMBL/GenBank/DDBJ databases">
        <authorList>
            <person name="Varghese N."/>
        </authorList>
    </citation>
    <scope>NUCLEOTIDE SEQUENCE [LARGE SCALE GENOMIC DNA]</scope>
</reference>
<evidence type="ECO:0000256" key="4">
    <source>
        <dbReference type="ARBA" id="ARBA00022475"/>
    </source>
</evidence>
<accession>A0A1Y6LJP9</accession>
<dbReference type="GO" id="GO:0005886">
    <property type="term" value="C:plasma membrane"/>
    <property type="evidence" value="ECO:0007669"/>
    <property type="project" value="UniProtKB-SubCell"/>
</dbReference>
<sequence length="222" mass="24137">MSPVLFMDPVGLATAGAEAGLITIHGFEMSARLAVPQLVVGYFALGVAFFMGVILYTIYIHRLLAADFTTPAKRATMFILPSSVMPPTHGTIWTQQTAQGLQPAGILLALLMLGFCYLMLCLAIIGVADVFVQKKASYNLSWWAVVVTLTTAWLELANSMDSPAFRGLVSALTVLLFIAYFVNLVFTLRGIFDGSLIFGQSQIDRENERMAKAQAEAKKSDC</sequence>
<dbReference type="InterPro" id="IPR051629">
    <property type="entry name" value="Sulfite_efflux_TDT"/>
</dbReference>
<protein>
    <submittedName>
        <fullName evidence="9">Uncharacterized protein</fullName>
    </submittedName>
</protein>
<feature type="transmembrane region" description="Helical" evidence="8">
    <location>
        <begin position="140"/>
        <end position="158"/>
    </location>
</feature>
<dbReference type="Gene3D" id="1.50.10.150">
    <property type="entry name" value="Voltage-dependent anion channel"/>
    <property type="match status" value="1"/>
</dbReference>
<comment type="similarity">
    <text evidence="2">Belongs to the tellurite-resistance/dicarboxylate transporter (TDT) family.</text>
</comment>
<evidence type="ECO:0000313" key="10">
    <source>
        <dbReference type="Proteomes" id="UP000215453"/>
    </source>
</evidence>
<dbReference type="InterPro" id="IPR004695">
    <property type="entry name" value="SLAC1/Mae1/Ssu1/TehA"/>
</dbReference>
<feature type="transmembrane region" description="Helical" evidence="8">
    <location>
        <begin position="106"/>
        <end position="128"/>
    </location>
</feature>
<evidence type="ECO:0000256" key="2">
    <source>
        <dbReference type="ARBA" id="ARBA00008566"/>
    </source>
</evidence>
<evidence type="ECO:0000256" key="7">
    <source>
        <dbReference type="ARBA" id="ARBA00023136"/>
    </source>
</evidence>
<dbReference type="PANTHER" id="PTHR31686:SF3">
    <property type="entry name" value="ACID TRANSPORT PROTEIN, PUTATIVE (AFU_ORTHOLOGUE AFUA_4G09410)-RELATED"/>
    <property type="match status" value="1"/>
</dbReference>
<evidence type="ECO:0000256" key="8">
    <source>
        <dbReference type="SAM" id="Phobius"/>
    </source>
</evidence>
<gene>
    <name evidence="9" type="ORF">ZT1A5_G5976</name>
</gene>
<dbReference type="AlphaFoldDB" id="A0A1Y6LJP9"/>
<keyword evidence="7 8" id="KW-0472">Membrane</keyword>
<dbReference type="InterPro" id="IPR038665">
    <property type="entry name" value="Voltage-dep_anion_channel_sf"/>
</dbReference>
<comment type="subcellular location">
    <subcellularLocation>
        <location evidence="1">Cell membrane</location>
        <topology evidence="1">Multi-pass membrane protein</topology>
    </subcellularLocation>
</comment>
<feature type="transmembrane region" description="Helical" evidence="8">
    <location>
        <begin position="6"/>
        <end position="27"/>
    </location>
</feature>
<feature type="transmembrane region" description="Helical" evidence="8">
    <location>
        <begin position="39"/>
        <end position="59"/>
    </location>
</feature>
<keyword evidence="6 8" id="KW-1133">Transmembrane helix</keyword>
<dbReference type="Pfam" id="PF03595">
    <property type="entry name" value="SLAC1"/>
    <property type="match status" value="1"/>
</dbReference>
<name>A0A1Y6LJP9_ZYMTR</name>
<dbReference type="GO" id="GO:0000319">
    <property type="term" value="F:sulfite transmembrane transporter activity"/>
    <property type="evidence" value="ECO:0007669"/>
    <property type="project" value="TreeGrafter"/>
</dbReference>
<proteinExistence type="inferred from homology"/>
<evidence type="ECO:0000256" key="3">
    <source>
        <dbReference type="ARBA" id="ARBA00022448"/>
    </source>
</evidence>
<feature type="transmembrane region" description="Helical" evidence="8">
    <location>
        <begin position="164"/>
        <end position="186"/>
    </location>
</feature>
<evidence type="ECO:0000313" key="9">
    <source>
        <dbReference type="EMBL" id="SMY24535.1"/>
    </source>
</evidence>
<keyword evidence="5 8" id="KW-0812">Transmembrane</keyword>
<evidence type="ECO:0000256" key="1">
    <source>
        <dbReference type="ARBA" id="ARBA00004651"/>
    </source>
</evidence>
<dbReference type="Proteomes" id="UP000215453">
    <property type="component" value="Chromosome 5"/>
</dbReference>
<keyword evidence="4" id="KW-1003">Cell membrane</keyword>
<keyword evidence="3" id="KW-0813">Transport</keyword>
<evidence type="ECO:0000256" key="6">
    <source>
        <dbReference type="ARBA" id="ARBA00022989"/>
    </source>
</evidence>
<dbReference type="EMBL" id="LT882680">
    <property type="protein sequence ID" value="SMY24535.1"/>
    <property type="molecule type" value="Genomic_DNA"/>
</dbReference>
<evidence type="ECO:0000256" key="5">
    <source>
        <dbReference type="ARBA" id="ARBA00022692"/>
    </source>
</evidence>